<comment type="caution">
    <text evidence="2">The sequence shown here is derived from an EMBL/GenBank/DDBJ whole genome shotgun (WGS) entry which is preliminary data.</text>
</comment>
<feature type="domain" description="Rho GTPase-activating protein 29/45 N-terminal" evidence="1">
    <location>
        <begin position="12"/>
        <end position="110"/>
    </location>
</feature>
<proteinExistence type="predicted"/>
<feature type="non-terminal residue" evidence="2">
    <location>
        <position position="116"/>
    </location>
</feature>
<protein>
    <recommendedName>
        <fullName evidence="1">Rho GTPase-activating protein 29/45 N-terminal domain-containing protein</fullName>
    </recommendedName>
</protein>
<sequence length="116" mass="13292">MEEPTENKMPPNLRRDVERFSLFLTRLRNALDVNQNYPDGENSYIRVHSALEMVSESIRDLFKHQQFKTNAVILPSLQLVQSVKELKLDHSNADIDCARVLAVVDQLETAVLSTLL</sequence>
<dbReference type="InterPro" id="IPR057028">
    <property type="entry name" value="RHG29_45_N"/>
</dbReference>
<reference evidence="2" key="1">
    <citation type="submission" date="2023-06" db="EMBL/GenBank/DDBJ databases">
        <authorList>
            <person name="Delattre M."/>
        </authorList>
    </citation>
    <scope>NUCLEOTIDE SEQUENCE</scope>
    <source>
        <strain evidence="2">AF72</strain>
    </source>
</reference>
<accession>A0AA36CZ68</accession>
<dbReference type="EMBL" id="CATQJA010002644">
    <property type="protein sequence ID" value="CAJ0576552.1"/>
    <property type="molecule type" value="Genomic_DNA"/>
</dbReference>
<evidence type="ECO:0000313" key="3">
    <source>
        <dbReference type="Proteomes" id="UP001177023"/>
    </source>
</evidence>
<evidence type="ECO:0000313" key="2">
    <source>
        <dbReference type="EMBL" id="CAJ0576552.1"/>
    </source>
</evidence>
<name>A0AA36CZ68_9BILA</name>
<keyword evidence="3" id="KW-1185">Reference proteome</keyword>
<organism evidence="2 3">
    <name type="scientific">Mesorhabditis spiculigera</name>
    <dbReference type="NCBI Taxonomy" id="96644"/>
    <lineage>
        <taxon>Eukaryota</taxon>
        <taxon>Metazoa</taxon>
        <taxon>Ecdysozoa</taxon>
        <taxon>Nematoda</taxon>
        <taxon>Chromadorea</taxon>
        <taxon>Rhabditida</taxon>
        <taxon>Rhabditina</taxon>
        <taxon>Rhabditomorpha</taxon>
        <taxon>Rhabditoidea</taxon>
        <taxon>Rhabditidae</taxon>
        <taxon>Mesorhabditinae</taxon>
        <taxon>Mesorhabditis</taxon>
    </lineage>
</organism>
<dbReference type="AlphaFoldDB" id="A0AA36CZ68"/>
<dbReference type="Pfam" id="PF24235">
    <property type="entry name" value="RHG29_45_N"/>
    <property type="match status" value="1"/>
</dbReference>
<evidence type="ECO:0000259" key="1">
    <source>
        <dbReference type="Pfam" id="PF24235"/>
    </source>
</evidence>
<dbReference type="Proteomes" id="UP001177023">
    <property type="component" value="Unassembled WGS sequence"/>
</dbReference>
<gene>
    <name evidence="2" type="ORF">MSPICULIGERA_LOCUS14842</name>
</gene>